<evidence type="ECO:0000313" key="2">
    <source>
        <dbReference type="Proteomes" id="UP000245626"/>
    </source>
</evidence>
<dbReference type="Proteomes" id="UP000245626">
    <property type="component" value="Unassembled WGS sequence"/>
</dbReference>
<reference evidence="1 2" key="1">
    <citation type="journal article" date="2018" name="Mol. Biol. Evol.">
        <title>Broad Genomic Sampling Reveals a Smut Pathogenic Ancestry of the Fungal Clade Ustilaginomycotina.</title>
        <authorList>
            <person name="Kijpornyongpan T."/>
            <person name="Mondo S.J."/>
            <person name="Barry K."/>
            <person name="Sandor L."/>
            <person name="Lee J."/>
            <person name="Lipzen A."/>
            <person name="Pangilinan J."/>
            <person name="LaButti K."/>
            <person name="Hainaut M."/>
            <person name="Henrissat B."/>
            <person name="Grigoriev I.V."/>
            <person name="Spatafora J.W."/>
            <person name="Aime M.C."/>
        </authorList>
    </citation>
    <scope>NUCLEOTIDE SEQUENCE [LARGE SCALE GENOMIC DNA]</scope>
    <source>
        <strain evidence="1 2">SA 807</strain>
    </source>
</reference>
<name>A0ACD0P7L1_9BASI</name>
<gene>
    <name evidence="1" type="ORF">IE53DRAFT_39380</name>
</gene>
<organism evidence="1 2">
    <name type="scientific">Violaceomyces palustris</name>
    <dbReference type="NCBI Taxonomy" id="1673888"/>
    <lineage>
        <taxon>Eukaryota</taxon>
        <taxon>Fungi</taxon>
        <taxon>Dikarya</taxon>
        <taxon>Basidiomycota</taxon>
        <taxon>Ustilaginomycotina</taxon>
        <taxon>Ustilaginomycetes</taxon>
        <taxon>Violaceomycetales</taxon>
        <taxon>Violaceomycetaceae</taxon>
        <taxon>Violaceomyces</taxon>
    </lineage>
</organism>
<dbReference type="EMBL" id="KZ819696">
    <property type="protein sequence ID" value="PWN54110.1"/>
    <property type="molecule type" value="Genomic_DNA"/>
</dbReference>
<keyword evidence="2" id="KW-1185">Reference proteome</keyword>
<evidence type="ECO:0000313" key="1">
    <source>
        <dbReference type="EMBL" id="PWN54110.1"/>
    </source>
</evidence>
<accession>A0ACD0P7L1</accession>
<proteinExistence type="predicted"/>
<sequence length="846" mass="88452">MEGKASSPSHKRSSAINHKRIRVAPGRSGNGINQNLDRNSSCTQSSSERDSWSTLTEDTDPHLHQTFNHIHLHNHHQPQQQPQQRQPNVSGLPPSTSGSSIPFNHRWSSFTDTATLAASDGPGCDLHDDFSAIFKSGLNLVGAPDADGRDSSSPIKTESLTDDSFRSLSASLSRPNSPPLSIPSESAGEPDEFADADDHQGEAGFINDCQDGDLDRLLAATMQALEASNNLLISTLADRAKLAKFRALESQIEAEMDRKEKELEKELKLVDQMADWVSKKCNDLDALTGGLRTRTSQPRVTTSEFALKETAGLDVDARASGLSGGLGIGVVEAQDGDATIGKTAAKRLERVLRSHSSSASIASGGGGSRVSSPLRSTQLSEEEKNRSSPSRGSGHPDGPRNSHTRSMGSRESLGRLLGIALPSVGAASPSPSSSPRVSLSASVADLAGLGMAQTSPPSDPDSRPCDRSSLPLQASEATIRPSLLRSSRSSLASIVEVESSQPSVLHVVERESDVEDEGKLVADITNVPPASPSDSVTPTKVSPKKRSVSYDGRADRFMRLQGLGQPSARFSVGLSSASTSTSSPMTSALADSPSSLEPSFTIPASTTIGSEASSLDLEDQLDVSNLLSASTEPSRTRSSRISHTRSQTMAITPGALKKRGSFGGAGGGGPNGGSEKQLAELQSDYALGKGDGSRKGGALAALQRLNELTNSGADRPSGASSSPIFSDGAGRRRASGSSFMEAHLPDWSGSKAPSGSRVQPERFAGSTVVSAPTTDLNAPVTPSTPKTVASASGVGGGWRSLSWSPWSKILASPSPSVSRDDCSTPPLPSSAPVEQRPDDVEGEAKW</sequence>
<protein>
    <submittedName>
        <fullName evidence="1">Uncharacterized protein</fullName>
    </submittedName>
</protein>